<keyword evidence="2" id="KW-0804">Transcription</keyword>
<evidence type="ECO:0000256" key="4">
    <source>
        <dbReference type="SAM" id="MobiDB-lite"/>
    </source>
</evidence>
<dbReference type="EMBL" id="CAJHNH020005168">
    <property type="protein sequence ID" value="CAG5132211.1"/>
    <property type="molecule type" value="Genomic_DNA"/>
</dbReference>
<feature type="region of interest" description="Disordered" evidence="4">
    <location>
        <begin position="1310"/>
        <end position="1332"/>
    </location>
</feature>
<keyword evidence="6" id="KW-1185">Reference proteome</keyword>
<feature type="compositionally biased region" description="Basic and acidic residues" evidence="4">
    <location>
        <begin position="940"/>
        <end position="952"/>
    </location>
</feature>
<feature type="non-terminal residue" evidence="5">
    <location>
        <position position="1395"/>
    </location>
</feature>
<feature type="compositionally biased region" description="Polar residues" evidence="4">
    <location>
        <begin position="256"/>
        <end position="265"/>
    </location>
</feature>
<reference evidence="5" key="1">
    <citation type="submission" date="2021-04" db="EMBL/GenBank/DDBJ databases">
        <authorList>
            <consortium name="Molecular Ecology Group"/>
        </authorList>
    </citation>
    <scope>NUCLEOTIDE SEQUENCE</scope>
</reference>
<dbReference type="InterPro" id="IPR052435">
    <property type="entry name" value="YY1-Transcr_Regul"/>
</dbReference>
<feature type="compositionally biased region" description="Low complexity" evidence="4">
    <location>
        <begin position="722"/>
        <end position="732"/>
    </location>
</feature>
<feature type="region of interest" description="Disordered" evidence="4">
    <location>
        <begin position="933"/>
        <end position="960"/>
    </location>
</feature>
<feature type="region of interest" description="Disordered" evidence="4">
    <location>
        <begin position="1"/>
        <end position="95"/>
    </location>
</feature>
<protein>
    <submittedName>
        <fullName evidence="5">Uncharacterized protein</fullName>
    </submittedName>
</protein>
<proteinExistence type="predicted"/>
<accession>A0A8S4A167</accession>
<feature type="compositionally biased region" description="Acidic residues" evidence="4">
    <location>
        <begin position="18"/>
        <end position="44"/>
    </location>
</feature>
<feature type="region of interest" description="Disordered" evidence="4">
    <location>
        <begin position="1279"/>
        <end position="1298"/>
    </location>
</feature>
<dbReference type="PANTHER" id="PTHR16088:SF3">
    <property type="entry name" value="GON-4-LIKE PROTEIN"/>
    <property type="match status" value="1"/>
</dbReference>
<feature type="compositionally biased region" description="Basic and acidic residues" evidence="4">
    <location>
        <begin position="694"/>
        <end position="711"/>
    </location>
</feature>
<evidence type="ECO:0000313" key="6">
    <source>
        <dbReference type="Proteomes" id="UP000678393"/>
    </source>
</evidence>
<dbReference type="Proteomes" id="UP000678393">
    <property type="component" value="Unassembled WGS sequence"/>
</dbReference>
<feature type="region of interest" description="Disordered" evidence="4">
    <location>
        <begin position="151"/>
        <end position="187"/>
    </location>
</feature>
<name>A0A8S4A167_9EUPU</name>
<feature type="compositionally biased region" description="Basic and acidic residues" evidence="4">
    <location>
        <begin position="1322"/>
        <end position="1332"/>
    </location>
</feature>
<gene>
    <name evidence="5" type="ORF">CUNI_LOCUS17769</name>
</gene>
<evidence type="ECO:0000256" key="3">
    <source>
        <dbReference type="ARBA" id="ARBA00023242"/>
    </source>
</evidence>
<dbReference type="PANTHER" id="PTHR16088">
    <property type="entry name" value="YY1 ASSOCIATED PROTEIN-RELATED"/>
    <property type="match status" value="1"/>
</dbReference>
<dbReference type="GO" id="GO:0003712">
    <property type="term" value="F:transcription coregulator activity"/>
    <property type="evidence" value="ECO:0007669"/>
    <property type="project" value="TreeGrafter"/>
</dbReference>
<feature type="compositionally biased region" description="Low complexity" evidence="4">
    <location>
        <begin position="266"/>
        <end position="288"/>
    </location>
</feature>
<dbReference type="OrthoDB" id="6097231at2759"/>
<feature type="region of interest" description="Disordered" evidence="4">
    <location>
        <begin position="844"/>
        <end position="863"/>
    </location>
</feature>
<evidence type="ECO:0000256" key="1">
    <source>
        <dbReference type="ARBA" id="ARBA00023015"/>
    </source>
</evidence>
<evidence type="ECO:0000313" key="5">
    <source>
        <dbReference type="EMBL" id="CAG5132211.1"/>
    </source>
</evidence>
<evidence type="ECO:0000256" key="2">
    <source>
        <dbReference type="ARBA" id="ARBA00023163"/>
    </source>
</evidence>
<feature type="compositionally biased region" description="Acidic residues" evidence="4">
    <location>
        <begin position="158"/>
        <end position="168"/>
    </location>
</feature>
<feature type="compositionally biased region" description="Pro residues" evidence="4">
    <location>
        <begin position="300"/>
        <end position="323"/>
    </location>
</feature>
<dbReference type="GO" id="GO:0005634">
    <property type="term" value="C:nucleus"/>
    <property type="evidence" value="ECO:0007669"/>
    <property type="project" value="TreeGrafter"/>
</dbReference>
<dbReference type="GO" id="GO:0006355">
    <property type="term" value="P:regulation of DNA-templated transcription"/>
    <property type="evidence" value="ECO:0007669"/>
    <property type="project" value="TreeGrafter"/>
</dbReference>
<organism evidence="5 6">
    <name type="scientific">Candidula unifasciata</name>
    <dbReference type="NCBI Taxonomy" id="100452"/>
    <lineage>
        <taxon>Eukaryota</taxon>
        <taxon>Metazoa</taxon>
        <taxon>Spiralia</taxon>
        <taxon>Lophotrochozoa</taxon>
        <taxon>Mollusca</taxon>
        <taxon>Gastropoda</taxon>
        <taxon>Heterobranchia</taxon>
        <taxon>Euthyneura</taxon>
        <taxon>Panpulmonata</taxon>
        <taxon>Eupulmonata</taxon>
        <taxon>Stylommatophora</taxon>
        <taxon>Helicina</taxon>
        <taxon>Helicoidea</taxon>
        <taxon>Geomitridae</taxon>
        <taxon>Candidula</taxon>
    </lineage>
</organism>
<feature type="region of interest" description="Disordered" evidence="4">
    <location>
        <begin position="235"/>
        <end position="359"/>
    </location>
</feature>
<feature type="compositionally biased region" description="Polar residues" evidence="4">
    <location>
        <begin position="328"/>
        <end position="359"/>
    </location>
</feature>
<comment type="caution">
    <text evidence="5">The sequence shown here is derived from an EMBL/GenBank/DDBJ whole genome shotgun (WGS) entry which is preliminary data.</text>
</comment>
<feature type="region of interest" description="Disordered" evidence="4">
    <location>
        <begin position="687"/>
        <end position="732"/>
    </location>
</feature>
<keyword evidence="3" id="KW-0539">Nucleus</keyword>
<keyword evidence="1" id="KW-0805">Transcription regulation</keyword>
<sequence length="1395" mass="154571">MSSPVKAAREGPSIMDVEFNEEDDDDDEYNPEKDEEFPESDDESITSSKLSEFGSPYRDFSSTPIRTPSRDRVAASTATKEVTSDAVAESDLPNTSYTSVDNIALRTRSKQSLTSTSITEIESNFVAPDITTDMYDNYCDEPDYVQFLSTLNKPTDDPMTDDDADANDPEYNYNFEAEKEQSDEEDFRWDKLSKISMKEVDTLVEELYEYYKNDMLPLPYQVVASATEVTGSWKMWPGSQEMPSSSQDDHHAVSQPAPSSVPTEATTASLPMPTTSLSSLNSSGVSQPESSDPLSKFKTPLPPSGSSPQRPPPLRVPPPPPSSPHLTHITSNNSEPSQPEEQPNAFTTSDTKSASNTDTNAFVTPEQRALIEDNIRKHIQLLLQSYLLCQNVPSLELEVTDAKCMIVELNYFRECSCVGGASTFSVYNLDPALEVLSTPPVAENVKLVNHVEGEPVCRLSPTQKLTVLNSPAFVYPHLLPRLNRPQKNERKYKKFFPSEDKLIAVGMEQFQKCKDLRSSELLHQLLIRGKSLKAIHNRIHFNCSRKMGDNAIRSVRKTGKLPESFPKPSTDYFYTMAPKYQLPDLLPSWCSLTNIWSRRGNLMRLTDSHYLAYQLLKLSLKHMKTFRKKKQRLKNFRKKKLASVKLWKQIPYLIRIPSMRNDFHGGIDGTSQSLFSSETTVISEPRSCLASSVHHSEPHRHGEHQKEEARIGKASQTNTLPNSDSSSVSNQDQLCDISKCPTASTRNNFHGGTDRTSQSIFSSDLPLASDMVNVEIKKQALAVGDKKGSQELELPIEDKFNDLSSQSRLMVDNTFQSQTEREALVDSELASDCSVQNDNRTCETVNGGQSAESGIDLSPQNDKNSLQNAAETREVLQDDRAVQSDINLTAKDDNEAFNNVTESDSTLTENIILPVLTDDSSSSSDKTLICASGSISDSADSNKADSIERKSNTSELQQAQRKPKTIRQILEAAEKGKLCTATNTSVLTPDGDSVISDIVNKNTDSAIRTSENTKVNQPVKGVTATNVSSESSKCVQQENTSPLSQCCSITTPTPSINFINLQSPVTLPHSSSQNTKANQPTQDVTIISNSGESSTCVQQENTSPLSQCCSVTTPTPVALINLQSPVKSHSVRNFKFPSPFKTPTKLHPLLPKTPFSAASVSSPYIPLPKTSPRRKELNKHVRQILPKSFVFEMKSPSPTKTAAQMLKKKATLFCQSRSPVKLLPKPPQTALSGSKPLLTPTRMFTRSQKSKGKNTGINLYPQPGKEKAIVEPAAMETDDAVLSQEEEEEGFESDDQSQLDDLMAACTTIGYDPKKGSSGTDNDNKSKAQKKKDVCLSMLEPDIIDRDAKKDERDTAYAQHYFTHIKQVLGDDAERFKKFLTILHDMNRNHMSPVE</sequence>